<feature type="transmembrane region" description="Helical" evidence="6">
    <location>
        <begin position="198"/>
        <end position="222"/>
    </location>
</feature>
<comment type="subcellular location">
    <subcellularLocation>
        <location evidence="1">Membrane</location>
        <topology evidence="1">Multi-pass membrane protein</topology>
    </subcellularLocation>
</comment>
<feature type="transmembrane region" description="Helical" evidence="6">
    <location>
        <begin position="324"/>
        <end position="343"/>
    </location>
</feature>
<reference evidence="8 9" key="1">
    <citation type="journal article" date="2019" name="Commun. Biol.">
        <title>The bagworm genome reveals a unique fibroin gene that provides high tensile strength.</title>
        <authorList>
            <person name="Kono N."/>
            <person name="Nakamura H."/>
            <person name="Ohtoshi R."/>
            <person name="Tomita M."/>
            <person name="Numata K."/>
            <person name="Arakawa K."/>
        </authorList>
    </citation>
    <scope>NUCLEOTIDE SEQUENCE [LARGE SCALE GENOMIC DNA]</scope>
</reference>
<feature type="transmembrane region" description="Helical" evidence="6">
    <location>
        <begin position="299"/>
        <end position="318"/>
    </location>
</feature>
<evidence type="ECO:0000256" key="2">
    <source>
        <dbReference type="ARBA" id="ARBA00007367"/>
    </source>
</evidence>
<feature type="transmembrane region" description="Helical" evidence="6">
    <location>
        <begin position="387"/>
        <end position="409"/>
    </location>
</feature>
<keyword evidence="3 6" id="KW-0812">Transmembrane</keyword>
<evidence type="ECO:0000256" key="5">
    <source>
        <dbReference type="ARBA" id="ARBA00023136"/>
    </source>
</evidence>
<evidence type="ECO:0000256" key="6">
    <source>
        <dbReference type="SAM" id="Phobius"/>
    </source>
</evidence>
<dbReference type="GO" id="GO:1902600">
    <property type="term" value="P:proton transmembrane transport"/>
    <property type="evidence" value="ECO:0007669"/>
    <property type="project" value="InterPro"/>
</dbReference>
<feature type="transmembrane region" description="Helical" evidence="6">
    <location>
        <begin position="271"/>
        <end position="292"/>
    </location>
</feature>
<dbReference type="Pfam" id="PF00999">
    <property type="entry name" value="Na_H_Exchanger"/>
    <property type="match status" value="1"/>
</dbReference>
<dbReference type="Proteomes" id="UP000299102">
    <property type="component" value="Unassembled WGS sequence"/>
</dbReference>
<name>A0A4C1XJD5_EUMVA</name>
<dbReference type="EMBL" id="BGZK01000845">
    <property type="protein sequence ID" value="GBP62614.1"/>
    <property type="molecule type" value="Genomic_DNA"/>
</dbReference>
<comment type="caution">
    <text evidence="8">The sequence shown here is derived from an EMBL/GenBank/DDBJ whole genome shotgun (WGS) entry which is preliminary data.</text>
</comment>
<comment type="similarity">
    <text evidence="2">Belongs to the monovalent cation:proton antiporter 1 (CPA1) transporter (TC 2.A.36) family.</text>
</comment>
<evidence type="ECO:0000313" key="8">
    <source>
        <dbReference type="EMBL" id="GBP62614.1"/>
    </source>
</evidence>
<keyword evidence="4 6" id="KW-1133">Transmembrane helix</keyword>
<feature type="transmembrane region" description="Helical" evidence="6">
    <location>
        <begin position="111"/>
        <end position="132"/>
    </location>
</feature>
<evidence type="ECO:0000256" key="1">
    <source>
        <dbReference type="ARBA" id="ARBA00004141"/>
    </source>
</evidence>
<evidence type="ECO:0000313" key="9">
    <source>
        <dbReference type="Proteomes" id="UP000299102"/>
    </source>
</evidence>
<dbReference type="STRING" id="151549.A0A4C1XJD5"/>
<dbReference type="InterPro" id="IPR006153">
    <property type="entry name" value="Cation/H_exchanger_TM"/>
</dbReference>
<feature type="transmembrane region" description="Helical" evidence="6">
    <location>
        <begin position="234"/>
        <end position="259"/>
    </location>
</feature>
<dbReference type="PANTHER" id="PTHR31102:SF1">
    <property type="entry name" value="CATION_H+ EXCHANGER DOMAIN-CONTAINING PROTEIN"/>
    <property type="match status" value="1"/>
</dbReference>
<proteinExistence type="inferred from homology"/>
<dbReference type="AlphaFoldDB" id="A0A4C1XJD5"/>
<dbReference type="InterPro" id="IPR051843">
    <property type="entry name" value="CPA1_transporter"/>
</dbReference>
<dbReference type="GO" id="GO:0015297">
    <property type="term" value="F:antiporter activity"/>
    <property type="evidence" value="ECO:0007669"/>
    <property type="project" value="InterPro"/>
</dbReference>
<keyword evidence="5 6" id="KW-0472">Membrane</keyword>
<protein>
    <recommendedName>
        <fullName evidence="7">Cation/H+ exchanger transmembrane domain-containing protein</fullName>
    </recommendedName>
</protein>
<dbReference type="PANTHER" id="PTHR31102">
    <property type="match status" value="1"/>
</dbReference>
<sequence>MDLELGPESQQDNKYRTPRIDTSTDKNYRCWEKFCLRCHQEDPAPGWQPPYWSTLCPFPLCPTYRQSAQQLCIILFWEAADLQGQLFQMTILVVCSYLVGWVWLKVTTLPALIGMLITGIFFQNVGLVNITGGYVVLNQELRKISLMIILMRAGLGLDAQIMKRHYVKILQLGLVPWLVECVAIAIAVHYLIDFPWIWGFLLGAMTASVSPAVVVPCMFRLVDQGYGVEQGIPTLILASAAIDDSISVAIFTIILGSMFSQSSLTYNVVKGPLSIVTGIVFGIAWGSMSSVVPEKQDKYAVPLRFLLLFLGGLFALLVSNLIEWAGSGPLAVVTSGFVASYFWSKQGWAVNKNPVTNVFRICWIIFEAVLFAFTGAQIKINQLDPEIIKWGVICLAVCLLLRMISTFLVSFGCGLNNKEKLFISLTWLSKATVQAALGPVALDMVLAGQTAGGLPEVEERCARAVLAISVLSVIISAPLGALLTVLTGPVLLRKAPDVPLNDATRAQLMPDAKNENLSTTHM</sequence>
<feature type="transmembrane region" description="Helical" evidence="6">
    <location>
        <begin position="174"/>
        <end position="192"/>
    </location>
</feature>
<dbReference type="GO" id="GO:0016020">
    <property type="term" value="C:membrane"/>
    <property type="evidence" value="ECO:0007669"/>
    <property type="project" value="UniProtKB-SubCell"/>
</dbReference>
<feature type="transmembrane region" description="Helical" evidence="6">
    <location>
        <begin position="462"/>
        <end position="486"/>
    </location>
</feature>
<evidence type="ECO:0000256" key="3">
    <source>
        <dbReference type="ARBA" id="ARBA00022692"/>
    </source>
</evidence>
<evidence type="ECO:0000256" key="4">
    <source>
        <dbReference type="ARBA" id="ARBA00022989"/>
    </source>
</evidence>
<accession>A0A4C1XJD5</accession>
<evidence type="ECO:0000259" key="7">
    <source>
        <dbReference type="Pfam" id="PF00999"/>
    </source>
</evidence>
<gene>
    <name evidence="8" type="ORF">EVAR_46453_1</name>
</gene>
<dbReference type="OrthoDB" id="423807at2759"/>
<feature type="domain" description="Cation/H+ exchanger transmembrane" evidence="7">
    <location>
        <begin position="97"/>
        <end position="474"/>
    </location>
</feature>
<organism evidence="8 9">
    <name type="scientific">Eumeta variegata</name>
    <name type="common">Bagworm moth</name>
    <name type="synonym">Eumeta japonica</name>
    <dbReference type="NCBI Taxonomy" id="151549"/>
    <lineage>
        <taxon>Eukaryota</taxon>
        <taxon>Metazoa</taxon>
        <taxon>Ecdysozoa</taxon>
        <taxon>Arthropoda</taxon>
        <taxon>Hexapoda</taxon>
        <taxon>Insecta</taxon>
        <taxon>Pterygota</taxon>
        <taxon>Neoptera</taxon>
        <taxon>Endopterygota</taxon>
        <taxon>Lepidoptera</taxon>
        <taxon>Glossata</taxon>
        <taxon>Ditrysia</taxon>
        <taxon>Tineoidea</taxon>
        <taxon>Psychidae</taxon>
        <taxon>Oiketicinae</taxon>
        <taxon>Eumeta</taxon>
    </lineage>
</organism>
<keyword evidence="9" id="KW-1185">Reference proteome</keyword>
<feature type="transmembrane region" description="Helical" evidence="6">
    <location>
        <begin position="355"/>
        <end position="375"/>
    </location>
</feature>